<reference evidence="2" key="1">
    <citation type="submission" date="2021-01" db="EMBL/GenBank/DDBJ databases">
        <title>Whole genome shotgun sequence of Sinosporangium siamense NBRC 109515.</title>
        <authorList>
            <person name="Komaki H."/>
            <person name="Tamura T."/>
        </authorList>
    </citation>
    <scope>NUCLEOTIDE SEQUENCE</scope>
    <source>
        <strain evidence="2">NBRC 109515</strain>
    </source>
</reference>
<feature type="compositionally biased region" description="Basic and acidic residues" evidence="1">
    <location>
        <begin position="30"/>
        <end position="45"/>
    </location>
</feature>
<feature type="compositionally biased region" description="Basic and acidic residues" evidence="1">
    <location>
        <begin position="98"/>
        <end position="115"/>
    </location>
</feature>
<organism evidence="2 3">
    <name type="scientific">Sinosporangium siamense</name>
    <dbReference type="NCBI Taxonomy" id="1367973"/>
    <lineage>
        <taxon>Bacteria</taxon>
        <taxon>Bacillati</taxon>
        <taxon>Actinomycetota</taxon>
        <taxon>Actinomycetes</taxon>
        <taxon>Streptosporangiales</taxon>
        <taxon>Streptosporangiaceae</taxon>
        <taxon>Sinosporangium</taxon>
    </lineage>
</organism>
<feature type="region of interest" description="Disordered" evidence="1">
    <location>
        <begin position="1"/>
        <end position="268"/>
    </location>
</feature>
<dbReference type="AlphaFoldDB" id="A0A919RAW7"/>
<sequence length="268" mass="27712">MSDYFARLLGSEASEDRGTQVAALRPHLWARSDRTADDTEDKRSDTSGPSLDDGDEFAGDGSVTPQEANVPFQTADPASPYSAMQEAIIHDFGPGPVRDPRRGADRGVRQTDEVRAPATMRLPAAAVSPGLSQPVSPSGPAAGPGGERAMGEATGRAVGREPVRPGGGLPSGSAVVPLTRGRRENATGRDTTVAGPCAVPSPERADAGHGDVAQPARATGGPCDDRPRRDQRRARARPGGGRRAERVGTLPAAPRGKGADSEGLPRLP</sequence>
<name>A0A919RAW7_9ACTN</name>
<accession>A0A919RAW7</accession>
<proteinExistence type="predicted"/>
<comment type="caution">
    <text evidence="2">The sequence shown here is derived from an EMBL/GenBank/DDBJ whole genome shotgun (WGS) entry which is preliminary data.</text>
</comment>
<evidence type="ECO:0000313" key="2">
    <source>
        <dbReference type="EMBL" id="GII90576.1"/>
    </source>
</evidence>
<keyword evidence="3" id="KW-1185">Reference proteome</keyword>
<dbReference type="Proteomes" id="UP000606172">
    <property type="component" value="Unassembled WGS sequence"/>
</dbReference>
<evidence type="ECO:0000313" key="3">
    <source>
        <dbReference type="Proteomes" id="UP000606172"/>
    </source>
</evidence>
<evidence type="ECO:0000256" key="1">
    <source>
        <dbReference type="SAM" id="MobiDB-lite"/>
    </source>
</evidence>
<protein>
    <submittedName>
        <fullName evidence="2">Uncharacterized protein</fullName>
    </submittedName>
</protein>
<dbReference type="EMBL" id="BOOW01000006">
    <property type="protein sequence ID" value="GII90576.1"/>
    <property type="molecule type" value="Genomic_DNA"/>
</dbReference>
<gene>
    <name evidence="2" type="ORF">Ssi02_08070</name>
</gene>